<dbReference type="InterPro" id="IPR010655">
    <property type="entry name" value="Clp1_C"/>
</dbReference>
<proteinExistence type="inferred from homology"/>
<dbReference type="Pfam" id="PF16575">
    <property type="entry name" value="CLP1_P"/>
    <property type="match status" value="1"/>
</dbReference>
<name>A0A9D4UJZ2_ADICA</name>
<keyword evidence="3 7" id="KW-0507">mRNA processing</keyword>
<dbReference type="InterPro" id="IPR028606">
    <property type="entry name" value="Clp1"/>
</dbReference>
<keyword evidence="5 7" id="KW-0067">ATP-binding</keyword>
<evidence type="ECO:0000313" key="12">
    <source>
        <dbReference type="Proteomes" id="UP000886520"/>
    </source>
</evidence>
<dbReference type="Pfam" id="PF06807">
    <property type="entry name" value="Clp1"/>
    <property type="match status" value="1"/>
</dbReference>
<dbReference type="GO" id="GO:0005849">
    <property type="term" value="C:mRNA cleavage factor complex"/>
    <property type="evidence" value="ECO:0007669"/>
    <property type="project" value="InterPro"/>
</dbReference>
<dbReference type="GO" id="GO:0051731">
    <property type="term" value="F:polynucleotide 5'-hydroxyl-kinase activity"/>
    <property type="evidence" value="ECO:0007669"/>
    <property type="project" value="InterPro"/>
</dbReference>
<evidence type="ECO:0000256" key="1">
    <source>
        <dbReference type="ARBA" id="ARBA00004123"/>
    </source>
</evidence>
<dbReference type="Pfam" id="PF16573">
    <property type="entry name" value="CLP1_N"/>
    <property type="match status" value="1"/>
</dbReference>
<gene>
    <name evidence="11" type="ORF">GOP47_0015577</name>
</gene>
<evidence type="ECO:0000256" key="4">
    <source>
        <dbReference type="ARBA" id="ARBA00022741"/>
    </source>
</evidence>
<feature type="binding site" evidence="7">
    <location>
        <position position="52"/>
    </location>
    <ligand>
        <name>ATP</name>
        <dbReference type="ChEBI" id="CHEBI:30616"/>
    </ligand>
</feature>
<dbReference type="Gene3D" id="2.40.30.330">
    <property type="entry name" value="Pre-mRNA cleavage complex subunit Clp1, C-terminal domain"/>
    <property type="match status" value="1"/>
</dbReference>
<dbReference type="InterPro" id="IPR032319">
    <property type="entry name" value="CLP1_P"/>
</dbReference>
<keyword evidence="12" id="KW-1185">Reference proteome</keyword>
<dbReference type="InterPro" id="IPR038239">
    <property type="entry name" value="Clp1_N_sf"/>
</dbReference>
<evidence type="ECO:0000313" key="11">
    <source>
        <dbReference type="EMBL" id="KAI5069276.1"/>
    </source>
</evidence>
<feature type="domain" description="Clp1 N-terminal" evidence="9">
    <location>
        <begin position="7"/>
        <end position="97"/>
    </location>
</feature>
<dbReference type="GO" id="GO:0031124">
    <property type="term" value="P:mRNA 3'-end processing"/>
    <property type="evidence" value="ECO:0007669"/>
    <property type="project" value="UniProtKB-UniRule"/>
</dbReference>
<evidence type="ECO:0000259" key="8">
    <source>
        <dbReference type="Pfam" id="PF06807"/>
    </source>
</evidence>
<dbReference type="PANTHER" id="PTHR12755:SF6">
    <property type="entry name" value="POLYRIBONUCLEOTIDE 5'-HYDROXYL-KINASE CLP1"/>
    <property type="match status" value="1"/>
</dbReference>
<dbReference type="SUPFAM" id="SSF52540">
    <property type="entry name" value="P-loop containing nucleoside triphosphate hydrolases"/>
    <property type="match status" value="2"/>
</dbReference>
<feature type="binding site" evidence="7">
    <location>
        <begin position="115"/>
        <end position="120"/>
    </location>
    <ligand>
        <name>ATP</name>
        <dbReference type="ChEBI" id="CHEBI:30616"/>
    </ligand>
</feature>
<comment type="similarity">
    <text evidence="7">Belongs to the Clp1 family. Clp1 subfamily.</text>
</comment>
<reference evidence="11" key="1">
    <citation type="submission" date="2021-01" db="EMBL/GenBank/DDBJ databases">
        <title>Adiantum capillus-veneris genome.</title>
        <authorList>
            <person name="Fang Y."/>
            <person name="Liao Q."/>
        </authorList>
    </citation>
    <scope>NUCLEOTIDE SEQUENCE</scope>
    <source>
        <strain evidence="11">H3</strain>
        <tissue evidence="11">Leaf</tissue>
    </source>
</reference>
<dbReference type="InterPro" id="IPR032324">
    <property type="entry name" value="Clp1_N"/>
</dbReference>
<dbReference type="InterPro" id="IPR038238">
    <property type="entry name" value="Clp1_C_sf"/>
</dbReference>
<evidence type="ECO:0000256" key="5">
    <source>
        <dbReference type="ARBA" id="ARBA00022840"/>
    </source>
</evidence>
<accession>A0A9D4UJZ2</accession>
<organism evidence="11 12">
    <name type="scientific">Adiantum capillus-veneris</name>
    <name type="common">Maidenhair fern</name>
    <dbReference type="NCBI Taxonomy" id="13818"/>
    <lineage>
        <taxon>Eukaryota</taxon>
        <taxon>Viridiplantae</taxon>
        <taxon>Streptophyta</taxon>
        <taxon>Embryophyta</taxon>
        <taxon>Tracheophyta</taxon>
        <taxon>Polypodiopsida</taxon>
        <taxon>Polypodiidae</taxon>
        <taxon>Polypodiales</taxon>
        <taxon>Pteridineae</taxon>
        <taxon>Pteridaceae</taxon>
        <taxon>Vittarioideae</taxon>
        <taxon>Adiantum</taxon>
    </lineage>
</organism>
<evidence type="ECO:0000256" key="7">
    <source>
        <dbReference type="HAMAP-Rule" id="MF_03035"/>
    </source>
</evidence>
<comment type="subcellular location">
    <subcellularLocation>
        <location evidence="1 7">Nucleus</location>
    </subcellularLocation>
</comment>
<dbReference type="InterPro" id="IPR045116">
    <property type="entry name" value="Clp1/Grc3"/>
</dbReference>
<feature type="domain" description="Clp1 C-terminal" evidence="8">
    <location>
        <begin position="305"/>
        <end position="403"/>
    </location>
</feature>
<keyword evidence="2" id="KW-0934">Plastid</keyword>
<dbReference type="Gene3D" id="3.40.50.300">
    <property type="entry name" value="P-loop containing nucleotide triphosphate hydrolases"/>
    <property type="match status" value="1"/>
</dbReference>
<sequence length="404" mass="45246">MTTRWALEQQTELRIEVPWDSELRLQLVSGAAEIFGYDLPPARWLVFPPAHKFAVFSWTGATIEVDGSTDSIYTENETPMQSYLDVHHLLENKRDQAAKGASSFGPRVIVVGPTDSGKSSLSKMLLGWTSKQGRKPLFVDLDLGQNALTIPGTISAIFVDEPVDPVNGFPLEAPLVYFYGHTSPKGNPDLYKSLMTELAHSSVSQLKRHPEKQSAGMIINTMGWVNDLGYKLLLDAIDSFNADVILVLGQKELHKNLLSEFEGRLSMDIIYICKSEGVVTRDQKLRQWTRNSKMKEYFYGVSSTLLPQQNSIRFSDIHIFQFGSCVGVDPMHLSPVKISQDLVYSVLAVSYAKEPRQLLSSILAGFIYIIEVDFTSKRLWYVAPCPGRLPNNLLLKGSLLWSDQ</sequence>
<dbReference type="Proteomes" id="UP000886520">
    <property type="component" value="Chromosome 15"/>
</dbReference>
<dbReference type="FunFam" id="2.60.120.1030:FF:000001">
    <property type="entry name" value="Protein CLP1 homolog 5"/>
    <property type="match status" value="1"/>
</dbReference>
<evidence type="ECO:0000259" key="10">
    <source>
        <dbReference type="Pfam" id="PF16575"/>
    </source>
</evidence>
<dbReference type="InterPro" id="IPR027417">
    <property type="entry name" value="P-loop_NTPase"/>
</dbReference>
<dbReference type="GO" id="GO:0006388">
    <property type="term" value="P:tRNA splicing, via endonucleolytic cleavage and ligation"/>
    <property type="evidence" value="ECO:0007669"/>
    <property type="project" value="TreeGrafter"/>
</dbReference>
<dbReference type="PANTHER" id="PTHR12755">
    <property type="entry name" value="CLEAVAGE/POLYADENYLATION FACTOR IA SUBUNIT CLP1P"/>
    <property type="match status" value="1"/>
</dbReference>
<feature type="domain" description="Clp1 P-loop" evidence="10">
    <location>
        <begin position="112"/>
        <end position="300"/>
    </location>
</feature>
<dbReference type="GO" id="GO:0005524">
    <property type="term" value="F:ATP binding"/>
    <property type="evidence" value="ECO:0007669"/>
    <property type="project" value="UniProtKB-UniRule"/>
</dbReference>
<protein>
    <recommendedName>
        <fullName evidence="7">Protein CLP1 homolog</fullName>
    </recommendedName>
</protein>
<comment type="function">
    <text evidence="7">Required for endonucleolytic cleavage during polyadenylation-dependent pre-mRNA 3'-end formation.</text>
</comment>
<dbReference type="HAMAP" id="MF_03035">
    <property type="entry name" value="Clp1"/>
    <property type="match status" value="1"/>
</dbReference>
<keyword evidence="4 7" id="KW-0547">Nucleotide-binding</keyword>
<evidence type="ECO:0000256" key="2">
    <source>
        <dbReference type="ARBA" id="ARBA00022528"/>
    </source>
</evidence>
<keyword evidence="2" id="KW-0150">Chloroplast</keyword>
<keyword evidence="6 7" id="KW-0539">Nucleus</keyword>
<evidence type="ECO:0000256" key="3">
    <source>
        <dbReference type="ARBA" id="ARBA00022664"/>
    </source>
</evidence>
<dbReference type="AlphaFoldDB" id="A0A9D4UJZ2"/>
<dbReference type="EMBL" id="JABFUD020000015">
    <property type="protein sequence ID" value="KAI5069276.1"/>
    <property type="molecule type" value="Genomic_DNA"/>
</dbReference>
<dbReference type="Gene3D" id="2.60.120.1030">
    <property type="entry name" value="Clp1, DNA binding domain"/>
    <property type="match status" value="1"/>
</dbReference>
<evidence type="ECO:0000259" key="9">
    <source>
        <dbReference type="Pfam" id="PF16573"/>
    </source>
</evidence>
<evidence type="ECO:0000256" key="6">
    <source>
        <dbReference type="ARBA" id="ARBA00023242"/>
    </source>
</evidence>
<dbReference type="OrthoDB" id="258143at2759"/>
<comment type="caution">
    <text evidence="11">The sequence shown here is derived from an EMBL/GenBank/DDBJ whole genome shotgun (WGS) entry which is preliminary data.</text>
</comment>
<feature type="binding site" evidence="7">
    <location>
        <position position="12"/>
    </location>
    <ligand>
        <name>ATP</name>
        <dbReference type="ChEBI" id="CHEBI:30616"/>
    </ligand>
</feature>